<evidence type="ECO:0000256" key="2">
    <source>
        <dbReference type="ARBA" id="ARBA00023002"/>
    </source>
</evidence>
<proteinExistence type="inferred from homology"/>
<comment type="similarity">
    <text evidence="1">Belongs to the short-chain dehydrogenases/reductases (SDR) family.</text>
</comment>
<gene>
    <name evidence="3" type="ORF">ET475_09415</name>
</gene>
<dbReference type="Pfam" id="PF00106">
    <property type="entry name" value="adh_short"/>
    <property type="match status" value="1"/>
</dbReference>
<dbReference type="PANTHER" id="PTHR24320">
    <property type="entry name" value="RETINOL DEHYDROGENASE"/>
    <property type="match status" value="1"/>
</dbReference>
<dbReference type="PRINTS" id="PR00081">
    <property type="entry name" value="GDHRDH"/>
</dbReference>
<organism evidence="3 4">
    <name type="scientific">Microbacterium protaetiae</name>
    <dbReference type="NCBI Taxonomy" id="2509458"/>
    <lineage>
        <taxon>Bacteria</taxon>
        <taxon>Bacillati</taxon>
        <taxon>Actinomycetota</taxon>
        <taxon>Actinomycetes</taxon>
        <taxon>Micrococcales</taxon>
        <taxon>Microbacteriaceae</taxon>
        <taxon>Microbacterium</taxon>
    </lineage>
</organism>
<dbReference type="Proteomes" id="UP000293995">
    <property type="component" value="Chromosome"/>
</dbReference>
<dbReference type="Gene3D" id="3.40.50.720">
    <property type="entry name" value="NAD(P)-binding Rossmann-like Domain"/>
    <property type="match status" value="1"/>
</dbReference>
<evidence type="ECO:0000313" key="3">
    <source>
        <dbReference type="EMBL" id="QAY60185.1"/>
    </source>
</evidence>
<dbReference type="SUPFAM" id="SSF51735">
    <property type="entry name" value="NAD(P)-binding Rossmann-fold domains"/>
    <property type="match status" value="1"/>
</dbReference>
<name>A0A4P6ED63_9MICO</name>
<evidence type="ECO:0000256" key="1">
    <source>
        <dbReference type="ARBA" id="ARBA00006484"/>
    </source>
</evidence>
<protein>
    <submittedName>
        <fullName evidence="3">SDR family NAD(P)-dependent oxidoreductase</fullName>
    </submittedName>
</protein>
<dbReference type="KEGG" id="mprt:ET475_09415"/>
<keyword evidence="4" id="KW-1185">Reference proteome</keyword>
<accession>A0A4P6ED63</accession>
<dbReference type="AlphaFoldDB" id="A0A4P6ED63"/>
<keyword evidence="2" id="KW-0560">Oxidoreductase</keyword>
<dbReference type="InterPro" id="IPR036291">
    <property type="entry name" value="NAD(P)-bd_dom_sf"/>
</dbReference>
<dbReference type="NCBIfam" id="NF004846">
    <property type="entry name" value="PRK06197.1"/>
    <property type="match status" value="1"/>
</dbReference>
<dbReference type="GO" id="GO:0016491">
    <property type="term" value="F:oxidoreductase activity"/>
    <property type="evidence" value="ECO:0007669"/>
    <property type="project" value="UniProtKB-KW"/>
</dbReference>
<dbReference type="InterPro" id="IPR002347">
    <property type="entry name" value="SDR_fam"/>
</dbReference>
<evidence type="ECO:0000313" key="4">
    <source>
        <dbReference type="Proteomes" id="UP000293995"/>
    </source>
</evidence>
<dbReference type="RefSeq" id="WP_129389067.1">
    <property type="nucleotide sequence ID" value="NZ_CP035494.1"/>
</dbReference>
<dbReference type="OrthoDB" id="4577644at2"/>
<dbReference type="PANTHER" id="PTHR24320:SF148">
    <property type="entry name" value="NAD(P)-BINDING ROSSMANN-FOLD SUPERFAMILY PROTEIN"/>
    <property type="match status" value="1"/>
</dbReference>
<reference evidence="3 4" key="1">
    <citation type="submission" date="2019-01" db="EMBL/GenBank/DDBJ databases">
        <title>Genome sequencing of strain DFW100M-13.</title>
        <authorList>
            <person name="Heo J."/>
            <person name="Kim S.-J."/>
            <person name="Kim J.-S."/>
            <person name="Hong S.-B."/>
            <person name="Kwon S.-W."/>
        </authorList>
    </citation>
    <scope>NUCLEOTIDE SEQUENCE [LARGE SCALE GENOMIC DNA]</scope>
    <source>
        <strain evidence="3 4">DFW100M-13</strain>
    </source>
</reference>
<sequence>MPTSFDISALPDLSGKTAVVTGASSGIGRATAQALASAGARVVLAVRDPEKGRDAARSMAGQTEVRHLDLARLSSVHAFAEGWDAGGIDLLINNACAVSPTLAHTADGFELQFGTGHLGHFALSILLLPHLTGRIVTVSSQAERMGTFDGDDLAWTSGGYTQTKAYNRTKLANLLFTAELQRRLTADGSPVLAAAAHPGFVATNIYAGGSRMTKLLVTLLAQTSEQGALPVLFAAVGAVPPGGFAGPSRAGHMRGAPQLINRSKAAQDPQLAAWLWSRSEELTGVSWHAAARR</sequence>
<dbReference type="EMBL" id="CP035494">
    <property type="protein sequence ID" value="QAY60185.1"/>
    <property type="molecule type" value="Genomic_DNA"/>
</dbReference>